<organism evidence="2 3">
    <name type="scientific">Amanita muscaria (strain Koide BX008)</name>
    <dbReference type="NCBI Taxonomy" id="946122"/>
    <lineage>
        <taxon>Eukaryota</taxon>
        <taxon>Fungi</taxon>
        <taxon>Dikarya</taxon>
        <taxon>Basidiomycota</taxon>
        <taxon>Agaricomycotina</taxon>
        <taxon>Agaricomycetes</taxon>
        <taxon>Agaricomycetidae</taxon>
        <taxon>Agaricales</taxon>
        <taxon>Pluteineae</taxon>
        <taxon>Amanitaceae</taxon>
        <taxon>Amanita</taxon>
    </lineage>
</organism>
<keyword evidence="3" id="KW-1185">Reference proteome</keyword>
<accession>A0A0C2X951</accession>
<feature type="region of interest" description="Disordered" evidence="1">
    <location>
        <begin position="1"/>
        <end position="21"/>
    </location>
</feature>
<protein>
    <submittedName>
        <fullName evidence="2">Uncharacterized protein</fullName>
    </submittedName>
</protein>
<name>A0A0C2X951_AMAMK</name>
<dbReference type="InParanoid" id="A0A0C2X951"/>
<reference evidence="2 3" key="1">
    <citation type="submission" date="2014-04" db="EMBL/GenBank/DDBJ databases">
        <title>Evolutionary Origins and Diversification of the Mycorrhizal Mutualists.</title>
        <authorList>
            <consortium name="DOE Joint Genome Institute"/>
            <consortium name="Mycorrhizal Genomics Consortium"/>
            <person name="Kohler A."/>
            <person name="Kuo A."/>
            <person name="Nagy L.G."/>
            <person name="Floudas D."/>
            <person name="Copeland A."/>
            <person name="Barry K.W."/>
            <person name="Cichocki N."/>
            <person name="Veneault-Fourrey C."/>
            <person name="LaButti K."/>
            <person name="Lindquist E.A."/>
            <person name="Lipzen A."/>
            <person name="Lundell T."/>
            <person name="Morin E."/>
            <person name="Murat C."/>
            <person name="Riley R."/>
            <person name="Ohm R."/>
            <person name="Sun H."/>
            <person name="Tunlid A."/>
            <person name="Henrissat B."/>
            <person name="Grigoriev I.V."/>
            <person name="Hibbett D.S."/>
            <person name="Martin F."/>
        </authorList>
    </citation>
    <scope>NUCLEOTIDE SEQUENCE [LARGE SCALE GENOMIC DNA]</scope>
    <source>
        <strain evidence="2 3">Koide BX008</strain>
    </source>
</reference>
<dbReference type="AlphaFoldDB" id="A0A0C2X951"/>
<sequence length="126" mass="14349">MKSLAEALLPQRQPPSFTKKKSGLGNWYIRKSRPSNVACPARTSRYCGARRCSCSDIPVLSVPLTTYTTFHCTIAVHTQDRSSPVYSSSISQGQSHVVLLPTHWQQHHHRWLRVCVENYPEEGERE</sequence>
<dbReference type="HOGENOM" id="CLU_1981090_0_0_1"/>
<evidence type="ECO:0000313" key="3">
    <source>
        <dbReference type="Proteomes" id="UP000054549"/>
    </source>
</evidence>
<dbReference type="EMBL" id="KN818243">
    <property type="protein sequence ID" value="KIL65303.1"/>
    <property type="molecule type" value="Genomic_DNA"/>
</dbReference>
<evidence type="ECO:0000313" key="2">
    <source>
        <dbReference type="EMBL" id="KIL65303.1"/>
    </source>
</evidence>
<dbReference type="Proteomes" id="UP000054549">
    <property type="component" value="Unassembled WGS sequence"/>
</dbReference>
<proteinExistence type="predicted"/>
<evidence type="ECO:0000256" key="1">
    <source>
        <dbReference type="SAM" id="MobiDB-lite"/>
    </source>
</evidence>
<gene>
    <name evidence="2" type="ORF">M378DRAFT_537041</name>
</gene>